<sequence length="100" mass="11346">MTQSWNRAIDNALFNRAVEAVREEYVYAAEKWNIATTPTRGEHTTTEYLVYIDDYLREAKTFVTRGADPLANQLALDALRKIANLAITAMIQNGIVERTP</sequence>
<organism evidence="1 2">
    <name type="scientific">Rhizobium phage vB_RleM_P10VF</name>
    <dbReference type="NCBI Taxonomy" id="1527770"/>
    <lineage>
        <taxon>Viruses</taxon>
        <taxon>Duplodnaviria</taxon>
        <taxon>Heunggongvirae</taxon>
        <taxon>Uroviricota</taxon>
        <taxon>Caudoviricetes</taxon>
        <taxon>Pootjesviridae</taxon>
        <taxon>Innesvirus</taxon>
        <taxon>Innesvirus P10VF</taxon>
    </lineage>
</organism>
<dbReference type="RefSeq" id="YP_009099746.1">
    <property type="nucleotide sequence ID" value="NC_025429.1"/>
</dbReference>
<reference evidence="1 2" key="1">
    <citation type="submission" date="2014-07" db="EMBL/GenBank/DDBJ databases">
        <title>Isolation and characterization of Rhizobium leguminosarum phages from western Canadian soils and complete genome sequences of rhizobiophages vB_RleS_L338C and vB_RleM_P10VF.</title>
        <authorList>
            <person name="Restrepo-Cordoba M."/>
            <person name="Halmillawewa A.P."/>
            <person name="Perry B."/>
            <person name="Hynes M.F."/>
            <person name="Yost C.K."/>
        </authorList>
    </citation>
    <scope>NUCLEOTIDE SEQUENCE [LARGE SCALE GENOMIC DNA]</scope>
</reference>
<dbReference type="Proteomes" id="UP000204140">
    <property type="component" value="Segment"/>
</dbReference>
<gene>
    <name evidence="1" type="ORF">P10VF_007</name>
</gene>
<evidence type="ECO:0000313" key="2">
    <source>
        <dbReference type="Proteomes" id="UP000204140"/>
    </source>
</evidence>
<proteinExistence type="predicted"/>
<accession>A0A076YLK3</accession>
<dbReference type="KEGG" id="vg:22109556"/>
<evidence type="ECO:0000313" key="1">
    <source>
        <dbReference type="EMBL" id="AIK68220.1"/>
    </source>
</evidence>
<protein>
    <submittedName>
        <fullName evidence="1">Uncharacterized protein</fullName>
    </submittedName>
</protein>
<dbReference type="EMBL" id="KM199770">
    <property type="protein sequence ID" value="AIK68220.1"/>
    <property type="molecule type" value="Genomic_DNA"/>
</dbReference>
<dbReference type="GeneID" id="22109556"/>
<name>A0A076YLK3_9CAUD</name>
<keyword evidence="2" id="KW-1185">Reference proteome</keyword>